<comment type="caution">
    <text evidence="4">The sequence shown here is derived from an EMBL/GenBank/DDBJ whole genome shotgun (WGS) entry which is preliminary data.</text>
</comment>
<dbReference type="CDD" id="cd04730">
    <property type="entry name" value="NPD_like"/>
    <property type="match status" value="1"/>
</dbReference>
<dbReference type="HOGENOM" id="CLU_038732_2_3_7"/>
<keyword evidence="2" id="KW-0288">FMN</keyword>
<dbReference type="Proteomes" id="UP000019141">
    <property type="component" value="Unassembled WGS sequence"/>
</dbReference>
<dbReference type="SUPFAM" id="SSF51412">
    <property type="entry name" value="Inosine monophosphate dehydrogenase (IMPDH)"/>
    <property type="match status" value="1"/>
</dbReference>
<evidence type="ECO:0000256" key="3">
    <source>
        <dbReference type="ARBA" id="ARBA00023002"/>
    </source>
</evidence>
<accession>W4L3P5</accession>
<evidence type="ECO:0000256" key="1">
    <source>
        <dbReference type="ARBA" id="ARBA00022630"/>
    </source>
</evidence>
<dbReference type="Gene3D" id="3.20.20.70">
    <property type="entry name" value="Aldolase class I"/>
    <property type="match status" value="1"/>
</dbReference>
<keyword evidence="1" id="KW-0285">Flavoprotein</keyword>
<name>W4L3P5_ENTF1</name>
<dbReference type="EMBL" id="AZHW01001392">
    <property type="protein sequence ID" value="ETW92723.1"/>
    <property type="molecule type" value="Genomic_DNA"/>
</dbReference>
<reference evidence="4 5" key="1">
    <citation type="journal article" date="2014" name="Nature">
        <title>An environmental bacterial taxon with a large and distinct metabolic repertoire.</title>
        <authorList>
            <person name="Wilson M.C."/>
            <person name="Mori T."/>
            <person name="Ruckert C."/>
            <person name="Uria A.R."/>
            <person name="Helf M.J."/>
            <person name="Takada K."/>
            <person name="Gernert C."/>
            <person name="Steffens U.A."/>
            <person name="Heycke N."/>
            <person name="Schmitt S."/>
            <person name="Rinke C."/>
            <person name="Helfrich E.J."/>
            <person name="Brachmann A.O."/>
            <person name="Gurgui C."/>
            <person name="Wakimoto T."/>
            <person name="Kracht M."/>
            <person name="Crusemann M."/>
            <person name="Hentschel U."/>
            <person name="Abe I."/>
            <person name="Matsunaga S."/>
            <person name="Kalinowski J."/>
            <person name="Takeyama H."/>
            <person name="Piel J."/>
        </authorList>
    </citation>
    <scope>NUCLEOTIDE SEQUENCE [LARGE SCALE GENOMIC DNA]</scope>
    <source>
        <strain evidence="5">TSY1</strain>
    </source>
</reference>
<dbReference type="PATRIC" id="fig|1429438.4.peg.7925"/>
<dbReference type="InterPro" id="IPR013785">
    <property type="entry name" value="Aldolase_TIM"/>
</dbReference>
<organism evidence="4 5">
    <name type="scientific">Entotheonella factor</name>
    <dbReference type="NCBI Taxonomy" id="1429438"/>
    <lineage>
        <taxon>Bacteria</taxon>
        <taxon>Pseudomonadati</taxon>
        <taxon>Nitrospinota/Tectimicrobiota group</taxon>
        <taxon>Candidatus Tectimicrobiota</taxon>
        <taxon>Candidatus Entotheonellia</taxon>
        <taxon>Candidatus Entotheonellales</taxon>
        <taxon>Candidatus Entotheonellaceae</taxon>
        <taxon>Candidatus Entotheonella</taxon>
    </lineage>
</organism>
<evidence type="ECO:0000256" key="2">
    <source>
        <dbReference type="ARBA" id="ARBA00022643"/>
    </source>
</evidence>
<dbReference type="PANTHER" id="PTHR32332">
    <property type="entry name" value="2-NITROPROPANE DIOXYGENASE"/>
    <property type="match status" value="1"/>
</dbReference>
<dbReference type="PANTHER" id="PTHR32332:SF38">
    <property type="entry name" value="MONOOXYGENASE RV1533-RELATED"/>
    <property type="match status" value="1"/>
</dbReference>
<dbReference type="AlphaFoldDB" id="W4L3P5"/>
<keyword evidence="5" id="KW-1185">Reference proteome</keyword>
<gene>
    <name evidence="4" type="ORF">ETSY1_42415</name>
</gene>
<dbReference type="GO" id="GO:0018580">
    <property type="term" value="F:nitronate monooxygenase activity"/>
    <property type="evidence" value="ECO:0007669"/>
    <property type="project" value="InterPro"/>
</dbReference>
<evidence type="ECO:0000313" key="4">
    <source>
        <dbReference type="EMBL" id="ETW92723.1"/>
    </source>
</evidence>
<sequence>MADVTFRTPICDLLDIRYPILLAGMGRAASPELAAAVSNAGGLGVMGAAGFEPDELAESITRIRELTSEPFGVDTLLPITVPQSGERNAIEQAIPPEYTDFAESFRIRHQLPQVEVKTPVLTRDFAKRQIEVILDMKVPVYVSGLGDPTFMVEQAHQLGMKVGAVVGASRHARKVTQGALDFVVAQGHDAGGHNSRIGTMALIPQIVDVVSPRPVLGAGAIMDGRGLAAAIMLGAVGAWCGSVFLATEEADITPEQKQAVVESHEDNTVVSRTRTGKPARMIKNLWIDEFENSGLTALPMPAQGLVSNPVMAAASEAGRKDINPGFAGQGIGLVKEIRPAAEVLRHMVEEAHALLSGGGMAQIQL</sequence>
<keyword evidence="3" id="KW-0560">Oxidoreductase</keyword>
<dbReference type="InterPro" id="IPR004136">
    <property type="entry name" value="NMO"/>
</dbReference>
<evidence type="ECO:0000313" key="5">
    <source>
        <dbReference type="Proteomes" id="UP000019141"/>
    </source>
</evidence>
<protein>
    <submittedName>
        <fullName evidence="4">Uncharacterized protein</fullName>
    </submittedName>
</protein>
<dbReference type="Pfam" id="PF03060">
    <property type="entry name" value="NMO"/>
    <property type="match status" value="1"/>
</dbReference>
<proteinExistence type="predicted"/>